<protein>
    <submittedName>
        <fullName evidence="1">Uncharacterized protein</fullName>
    </submittedName>
</protein>
<evidence type="ECO:0000313" key="2">
    <source>
        <dbReference type="Proteomes" id="UP001293718"/>
    </source>
</evidence>
<comment type="caution">
    <text evidence="1">The sequence shown here is derived from an EMBL/GenBank/DDBJ whole genome shotgun (WGS) entry which is preliminary data.</text>
</comment>
<reference evidence="1 2" key="1">
    <citation type="submission" date="2023-11" db="EMBL/GenBank/DDBJ databases">
        <title>Draft genome of Azohydromonas lata strain H1 (DSM1123), a polyhydroxyalkanoate producer.</title>
        <authorList>
            <person name="Traversa D."/>
            <person name="D'Addabbo P."/>
            <person name="Pazzani C."/>
            <person name="Manzari C."/>
            <person name="Chiara M."/>
            <person name="Scrascia M."/>
        </authorList>
    </citation>
    <scope>NUCLEOTIDE SEQUENCE [LARGE SCALE GENOMIC DNA]</scope>
    <source>
        <strain evidence="1 2">H1</strain>
    </source>
</reference>
<proteinExistence type="predicted"/>
<name>A0ABU5ID58_9BURK</name>
<dbReference type="RefSeq" id="WP_322465464.1">
    <property type="nucleotide sequence ID" value="NZ_JAXOJX010000014.1"/>
</dbReference>
<accession>A0ABU5ID58</accession>
<keyword evidence="2" id="KW-1185">Reference proteome</keyword>
<gene>
    <name evidence="1" type="ORF">SM757_10705</name>
</gene>
<dbReference type="EMBL" id="JAXOJX010000014">
    <property type="protein sequence ID" value="MDZ5457039.1"/>
    <property type="molecule type" value="Genomic_DNA"/>
</dbReference>
<organism evidence="1 2">
    <name type="scientific">Azohydromonas lata</name>
    <dbReference type="NCBI Taxonomy" id="45677"/>
    <lineage>
        <taxon>Bacteria</taxon>
        <taxon>Pseudomonadati</taxon>
        <taxon>Pseudomonadota</taxon>
        <taxon>Betaproteobacteria</taxon>
        <taxon>Burkholderiales</taxon>
        <taxon>Sphaerotilaceae</taxon>
        <taxon>Azohydromonas</taxon>
    </lineage>
</organism>
<evidence type="ECO:0000313" key="1">
    <source>
        <dbReference type="EMBL" id="MDZ5457039.1"/>
    </source>
</evidence>
<dbReference type="Proteomes" id="UP001293718">
    <property type="component" value="Unassembled WGS sequence"/>
</dbReference>
<sequence>MTAPRRVFLFSGHMPDVPGRTPPRFPMDKVPAARQRIAGVLDAQGAGAQDLALSQAAAGGDLLFLQACVARGLRCEVLLPFEEDEFIRRSVEPVSEGERWRALYEALRPHWAPPRLMPRELGPLPDGVNAFERCNLWLLHTALAQGAGRVHLVVLWNGDGSGHRGGTDHMVREARAHAACVHWIDARTLA</sequence>